<accession>A0A0N1HX30</accession>
<name>A0A0N1HX30_LEPSE</name>
<comment type="caution">
    <text evidence="4">The sequence shown here is derived from an EMBL/GenBank/DDBJ whole genome shotgun (WGS) entry which is preliminary data.</text>
</comment>
<keyword evidence="1 3" id="KW-0853">WD repeat</keyword>
<dbReference type="InterPro" id="IPR036322">
    <property type="entry name" value="WD40_repeat_dom_sf"/>
</dbReference>
<dbReference type="Pfam" id="PF00400">
    <property type="entry name" value="WD40"/>
    <property type="match status" value="1"/>
</dbReference>
<evidence type="ECO:0000256" key="3">
    <source>
        <dbReference type="PROSITE-ProRule" id="PRU00221"/>
    </source>
</evidence>
<dbReference type="InterPro" id="IPR001680">
    <property type="entry name" value="WD40_rpt"/>
</dbReference>
<dbReference type="Gene3D" id="2.130.10.10">
    <property type="entry name" value="YVTN repeat-like/Quinoprotein amine dehydrogenase"/>
    <property type="match status" value="1"/>
</dbReference>
<dbReference type="InterPro" id="IPR050505">
    <property type="entry name" value="WDR55/POC1"/>
</dbReference>
<reference evidence="4 5" key="1">
    <citation type="journal article" date="2015" name="PLoS Pathog.">
        <title>Leptomonas seymouri: Adaptations to the Dixenous Life Cycle Analyzed by Genome Sequencing, Transcriptome Profiling and Co-infection with Leishmania donovani.</title>
        <authorList>
            <person name="Kraeva N."/>
            <person name="Butenko A."/>
            <person name="Hlavacova J."/>
            <person name="Kostygov A."/>
            <person name="Myskova J."/>
            <person name="Grybchuk D."/>
            <person name="Lestinova T."/>
            <person name="Votypka J."/>
            <person name="Volf P."/>
            <person name="Opperdoes F."/>
            <person name="Flegontov P."/>
            <person name="Lukes J."/>
            <person name="Yurchenko V."/>
        </authorList>
    </citation>
    <scope>NUCLEOTIDE SEQUENCE [LARGE SCALE GENOMIC DNA]</scope>
    <source>
        <strain evidence="4 5">ATCC 30220</strain>
    </source>
</reference>
<organism evidence="4 5">
    <name type="scientific">Leptomonas seymouri</name>
    <dbReference type="NCBI Taxonomy" id="5684"/>
    <lineage>
        <taxon>Eukaryota</taxon>
        <taxon>Discoba</taxon>
        <taxon>Euglenozoa</taxon>
        <taxon>Kinetoplastea</taxon>
        <taxon>Metakinetoplastina</taxon>
        <taxon>Trypanosomatida</taxon>
        <taxon>Trypanosomatidae</taxon>
        <taxon>Leishmaniinae</taxon>
        <taxon>Leptomonas</taxon>
    </lineage>
</organism>
<proteinExistence type="predicted"/>
<evidence type="ECO:0000256" key="2">
    <source>
        <dbReference type="ARBA" id="ARBA00022737"/>
    </source>
</evidence>
<dbReference type="EMBL" id="LJSK01000114">
    <property type="protein sequence ID" value="KPI86823.1"/>
    <property type="molecule type" value="Genomic_DNA"/>
</dbReference>
<dbReference type="SMART" id="SM00320">
    <property type="entry name" value="WD40"/>
    <property type="match status" value="3"/>
</dbReference>
<protein>
    <submittedName>
        <fullName evidence="4">Uncharacterized protein</fullName>
    </submittedName>
</protein>
<evidence type="ECO:0000313" key="4">
    <source>
        <dbReference type="EMBL" id="KPI86823.1"/>
    </source>
</evidence>
<dbReference type="AlphaFoldDB" id="A0A0N1HX30"/>
<dbReference type="PANTHER" id="PTHR44019">
    <property type="entry name" value="WD REPEAT-CONTAINING PROTEIN 55"/>
    <property type="match status" value="1"/>
</dbReference>
<dbReference type="Proteomes" id="UP000038009">
    <property type="component" value="Unassembled WGS sequence"/>
</dbReference>
<sequence length="463" mass="48951">MSVRESTVALLDVVGSVLSTSSGSTATSLLPLLDGKAALIGTNNGSVLVCTASANSADLLEPIADVTLHCGRVYDMALSSQHLIATAGHDAVSCVFPLHTLFSKGGLTRCRRLAGHAVPVVAVKFMSDGTTLVSLGADGHLRIVNVVGGEVLATLSTGFAATSLAFSVDETVLFVGGRSLAAVDLCHAMRPTSFQSVAAVEVWRPVVSGRGEDCAVDASDAAPKSEGMRLYQWALPVSPGDGHSGAAERARVAHAFKTPRGTTISQLSVDQDDGTLTAVFARGPADSTGVHPCGEARWSAGGGRTADETVWISSDEKFAERQQQHQQRRTHSFFHHYKGLKAVSLRCRVKTAARPSAKQPLTSSTMANSDAALWHGHWYTSPFELSRDTGAERVARQVLATGAVPLTQRDASYLPTYPAAATLTRGEALALTEMRCDELQRECDALVFQIRSLQSAKEKARTA</sequence>
<evidence type="ECO:0000313" key="5">
    <source>
        <dbReference type="Proteomes" id="UP000038009"/>
    </source>
</evidence>
<dbReference type="InterPro" id="IPR015943">
    <property type="entry name" value="WD40/YVTN_repeat-like_dom_sf"/>
</dbReference>
<dbReference type="OMA" id="WEEKSEA"/>
<gene>
    <name evidence="4" type="ORF">ABL78_4100</name>
</gene>
<dbReference type="VEuPathDB" id="TriTrypDB:Lsey_0114_0080"/>
<dbReference type="SUPFAM" id="SSF50978">
    <property type="entry name" value="WD40 repeat-like"/>
    <property type="match status" value="1"/>
</dbReference>
<keyword evidence="5" id="KW-1185">Reference proteome</keyword>
<feature type="repeat" description="WD" evidence="3">
    <location>
        <begin position="113"/>
        <end position="154"/>
    </location>
</feature>
<dbReference type="PROSITE" id="PS50082">
    <property type="entry name" value="WD_REPEATS_2"/>
    <property type="match status" value="1"/>
</dbReference>
<dbReference type="OrthoDB" id="272126at2759"/>
<dbReference type="PANTHER" id="PTHR44019:SF8">
    <property type="entry name" value="POC1 CENTRIOLAR PROTEIN HOMOLOG"/>
    <property type="match status" value="1"/>
</dbReference>
<keyword evidence="2" id="KW-0677">Repeat</keyword>
<evidence type="ECO:0000256" key="1">
    <source>
        <dbReference type="ARBA" id="ARBA00022574"/>
    </source>
</evidence>